<evidence type="ECO:0000256" key="1">
    <source>
        <dbReference type="ARBA" id="ARBA00022833"/>
    </source>
</evidence>
<protein>
    <submittedName>
        <fullName evidence="2">PIG-L family deacetylase</fullName>
    </submittedName>
</protein>
<dbReference type="SUPFAM" id="SSF102588">
    <property type="entry name" value="LmbE-like"/>
    <property type="match status" value="1"/>
</dbReference>
<dbReference type="PANTHER" id="PTHR12993:SF11">
    <property type="entry name" value="N-ACETYLGLUCOSAMINYL-PHOSPHATIDYLINOSITOL DE-N-ACETYLASE"/>
    <property type="match status" value="1"/>
</dbReference>
<keyword evidence="1" id="KW-0862">Zinc</keyword>
<proteinExistence type="predicted"/>
<evidence type="ECO:0000313" key="3">
    <source>
        <dbReference type="Proteomes" id="UP000305921"/>
    </source>
</evidence>
<dbReference type="InterPro" id="IPR024078">
    <property type="entry name" value="LmbE-like_dom_sf"/>
</dbReference>
<dbReference type="InterPro" id="IPR003737">
    <property type="entry name" value="GlcNAc_PI_deacetylase-related"/>
</dbReference>
<reference evidence="2 3" key="1">
    <citation type="submission" date="2019-05" db="EMBL/GenBank/DDBJ databases">
        <title>Streptomyces marianii sp. nov., a novel marine actinomycete from southern coast of India.</title>
        <authorList>
            <person name="Iniyan A.M."/>
            <person name="Wink J."/>
            <person name="Ramprasad E."/>
            <person name="Ramana C.V."/>
            <person name="Bunk B."/>
            <person name="Sproer C."/>
            <person name="Joseph F.-J.R.S."/>
            <person name="Vincent S.G.P."/>
        </authorList>
    </citation>
    <scope>NUCLEOTIDE SEQUENCE [LARGE SCALE GENOMIC DNA]</scope>
    <source>
        <strain evidence="2 3">ICN19</strain>
    </source>
</reference>
<organism evidence="2 3">
    <name type="scientific">Streptomyces marianii</name>
    <dbReference type="NCBI Taxonomy" id="1817406"/>
    <lineage>
        <taxon>Bacteria</taxon>
        <taxon>Bacillati</taxon>
        <taxon>Actinomycetota</taxon>
        <taxon>Actinomycetes</taxon>
        <taxon>Kitasatosporales</taxon>
        <taxon>Streptomycetaceae</taxon>
        <taxon>Streptomyces</taxon>
    </lineage>
</organism>
<dbReference type="Gene3D" id="3.40.50.10320">
    <property type="entry name" value="LmbE-like"/>
    <property type="match status" value="1"/>
</dbReference>
<dbReference type="GO" id="GO:0016811">
    <property type="term" value="F:hydrolase activity, acting on carbon-nitrogen (but not peptide) bonds, in linear amides"/>
    <property type="evidence" value="ECO:0007669"/>
    <property type="project" value="TreeGrafter"/>
</dbReference>
<dbReference type="PANTHER" id="PTHR12993">
    <property type="entry name" value="N-ACETYLGLUCOSAMINYL-PHOSPHATIDYLINOSITOL DE-N-ACETYLASE-RELATED"/>
    <property type="match status" value="1"/>
</dbReference>
<dbReference type="Pfam" id="PF02585">
    <property type="entry name" value="PIG-L"/>
    <property type="match status" value="1"/>
</dbReference>
<dbReference type="GO" id="GO:0016137">
    <property type="term" value="P:glycoside metabolic process"/>
    <property type="evidence" value="ECO:0007669"/>
    <property type="project" value="UniProtKB-ARBA"/>
</dbReference>
<accession>A0A5R9EBY2</accession>
<dbReference type="AlphaFoldDB" id="A0A5R9EBY2"/>
<keyword evidence="3" id="KW-1185">Reference proteome</keyword>
<sequence length="280" mass="29597">MTTIESATDVAGLGTVLGVWAHPDDEAYLSGGLMALARDRGSRVVCVTATRGEHGTEHPEMWPPDRLAAVRTYELADCLAILGVHEHHWLGHPDGQCAAVPGPRAVARLRNIIERVRPDTVLTFGPDGITGHPDHRAVSAWTTAAFGQAAPDGARLLYAAFAERRGPRWAPLNERLGIFPPGLPVLTPDRELAVDVVLDAGTADRKVRALAAQRTQTAELMALLGRERFTAWVGDESFVDAEDVGDVPDTADTGEAARAADAVRAAGGVGRGGGRVGSDC</sequence>
<evidence type="ECO:0000313" key="2">
    <source>
        <dbReference type="EMBL" id="TLQ47700.1"/>
    </source>
</evidence>
<dbReference type="EMBL" id="VAWE01000001">
    <property type="protein sequence ID" value="TLQ47700.1"/>
    <property type="molecule type" value="Genomic_DNA"/>
</dbReference>
<gene>
    <name evidence="2" type="ORF">FEF34_36440</name>
</gene>
<dbReference type="RefSeq" id="WP_138056976.1">
    <property type="nucleotide sequence ID" value="NZ_VAWE01000001.1"/>
</dbReference>
<comment type="caution">
    <text evidence="2">The sequence shown here is derived from an EMBL/GenBank/DDBJ whole genome shotgun (WGS) entry which is preliminary data.</text>
</comment>
<dbReference type="Proteomes" id="UP000305921">
    <property type="component" value="Unassembled WGS sequence"/>
</dbReference>
<name>A0A5R9EBY2_9ACTN</name>
<dbReference type="OrthoDB" id="116799at2"/>